<dbReference type="NCBIfam" id="TIGR04183">
    <property type="entry name" value="Por_Secre_tail"/>
    <property type="match status" value="1"/>
</dbReference>
<feature type="chain" id="PRO_5047428914" evidence="2">
    <location>
        <begin position="20"/>
        <end position="525"/>
    </location>
</feature>
<proteinExistence type="predicted"/>
<protein>
    <submittedName>
        <fullName evidence="4">T9SS type A sorting domain-containing protein</fullName>
    </submittedName>
</protein>
<dbReference type="Pfam" id="PF18962">
    <property type="entry name" value="Por_Secre_tail"/>
    <property type="match status" value="1"/>
</dbReference>
<keyword evidence="5" id="KW-1185">Reference proteome</keyword>
<feature type="domain" description="Secretion system C-terminal sorting" evidence="3">
    <location>
        <begin position="454"/>
        <end position="523"/>
    </location>
</feature>
<gene>
    <name evidence="4" type="ORF">EK417_03530</name>
</gene>
<reference evidence="4 5" key="1">
    <citation type="submission" date="2019-01" db="EMBL/GenBank/DDBJ databases">
        <authorList>
            <person name="B I."/>
            <person name="Ch S."/>
            <person name="Ch V.R."/>
        </authorList>
    </citation>
    <scope>NUCLEOTIDE SEQUENCE [LARGE SCALE GENOMIC DNA]</scope>
    <source>
        <strain evidence="4 5">JC507</strain>
    </source>
</reference>
<dbReference type="RefSeq" id="WP_136521352.1">
    <property type="nucleotide sequence ID" value="NZ_SDLV01000005.1"/>
</dbReference>
<dbReference type="EMBL" id="SDLV01000005">
    <property type="protein sequence ID" value="THV62745.1"/>
    <property type="molecule type" value="Genomic_DNA"/>
</dbReference>
<dbReference type="InterPro" id="IPR026444">
    <property type="entry name" value="Secre_tail"/>
</dbReference>
<dbReference type="Proteomes" id="UP000306038">
    <property type="component" value="Unassembled WGS sequence"/>
</dbReference>
<sequence length="525" mass="59860">MKKTLFFFLVCVNFLSAQSSLINVTNFCGTQNISGNIINYTGFAQIGDFLLIRSPGECYLPDNSSTFSVWAYNGTASPYKIKFPDGSDFNSLGTLTYNDIVKVGERVYLNCDSAENSKDGLYFFDPAISTTHLSKVITDNFPADCKEFKNLAKFNNGIIYESFVNDNCFYNPGSNSSNFLFHDFRDGNFAYGSVRFFSNSDFNGNFYYTTISDTVNSPLIKKYNPSSNTTEVITSSPYPNNPYPSSQIIFSNKLYYINRNNNAGVELFQFDGTSETCIDINPGTASSYPSLLTIVNNKMYFTCFYNNKYYLYKYDGNTPPEIIHESTYNSVDYYSGLCEFNNTLYITKTYQYNASGQFNTELYRYSENTNALLLVNTFFNFFTTVAASPLITYTAPQFYENKRGHLISFKNELYIVGHKLNNSNQRIGAHNDIWKIGNSSLQTEENNLSTIQYYPNPTKNDLNIDFEKNHKSIEINVIGINGQIITNQKFYNSKKIEIKLPKSSGIYYISLTYDDKKNTIKIIKE</sequence>
<keyword evidence="1 2" id="KW-0732">Signal</keyword>
<organism evidence="4 5">
    <name type="scientific">Chryseobacterium candidae</name>
    <dbReference type="NCBI Taxonomy" id="1978493"/>
    <lineage>
        <taxon>Bacteria</taxon>
        <taxon>Pseudomonadati</taxon>
        <taxon>Bacteroidota</taxon>
        <taxon>Flavobacteriia</taxon>
        <taxon>Flavobacteriales</taxon>
        <taxon>Weeksellaceae</taxon>
        <taxon>Chryseobacterium group</taxon>
        <taxon>Chryseobacterium</taxon>
    </lineage>
</organism>
<evidence type="ECO:0000313" key="4">
    <source>
        <dbReference type="EMBL" id="THV62745.1"/>
    </source>
</evidence>
<dbReference type="SUPFAM" id="SSF63825">
    <property type="entry name" value="YWTD domain"/>
    <property type="match status" value="1"/>
</dbReference>
<evidence type="ECO:0000313" key="5">
    <source>
        <dbReference type="Proteomes" id="UP000306038"/>
    </source>
</evidence>
<name>A0ABY2RAW7_9FLAO</name>
<evidence type="ECO:0000256" key="2">
    <source>
        <dbReference type="SAM" id="SignalP"/>
    </source>
</evidence>
<accession>A0ABY2RAW7</accession>
<feature type="signal peptide" evidence="2">
    <location>
        <begin position="1"/>
        <end position="19"/>
    </location>
</feature>
<evidence type="ECO:0000256" key="1">
    <source>
        <dbReference type="ARBA" id="ARBA00022729"/>
    </source>
</evidence>
<comment type="caution">
    <text evidence="4">The sequence shown here is derived from an EMBL/GenBank/DDBJ whole genome shotgun (WGS) entry which is preliminary data.</text>
</comment>
<evidence type="ECO:0000259" key="3">
    <source>
        <dbReference type="Pfam" id="PF18962"/>
    </source>
</evidence>